<evidence type="ECO:0000256" key="1">
    <source>
        <dbReference type="ARBA" id="ARBA00006739"/>
    </source>
</evidence>
<dbReference type="Pfam" id="PF13632">
    <property type="entry name" value="Glyco_trans_2_3"/>
    <property type="match status" value="1"/>
</dbReference>
<accession>A0A4Y3QGV1</accession>
<comment type="caution">
    <text evidence="6">The sequence shown here is derived from an EMBL/GenBank/DDBJ whole genome shotgun (WGS) entry which is preliminary data.</text>
</comment>
<gene>
    <name evidence="6" type="ORF">MTE01_03100</name>
</gene>
<comment type="similarity">
    <text evidence="1">Belongs to the glycosyltransferase 2 family.</text>
</comment>
<protein>
    <recommendedName>
        <fullName evidence="5">Glycosyltransferase 2-like domain-containing protein</fullName>
    </recommendedName>
</protein>
<organism evidence="6 7">
    <name type="scientific">Microbacterium testaceum</name>
    <name type="common">Aureobacterium testaceum</name>
    <name type="synonym">Brevibacterium testaceum</name>
    <dbReference type="NCBI Taxonomy" id="2033"/>
    <lineage>
        <taxon>Bacteria</taxon>
        <taxon>Bacillati</taxon>
        <taxon>Actinomycetota</taxon>
        <taxon>Actinomycetes</taxon>
        <taxon>Micrococcales</taxon>
        <taxon>Microbacteriaceae</taxon>
        <taxon>Microbacterium</taxon>
    </lineage>
</organism>
<keyword evidence="4" id="KW-1133">Transmembrane helix</keyword>
<keyword evidence="4" id="KW-0472">Membrane</keyword>
<feature type="transmembrane region" description="Helical" evidence="4">
    <location>
        <begin position="412"/>
        <end position="432"/>
    </location>
</feature>
<feature type="transmembrane region" description="Helical" evidence="4">
    <location>
        <begin position="372"/>
        <end position="392"/>
    </location>
</feature>
<dbReference type="InterPro" id="IPR001173">
    <property type="entry name" value="Glyco_trans_2-like"/>
</dbReference>
<feature type="transmembrane region" description="Helical" evidence="4">
    <location>
        <begin position="344"/>
        <end position="365"/>
    </location>
</feature>
<dbReference type="GeneID" id="57143023"/>
<dbReference type="RefSeq" id="WP_141375333.1">
    <property type="nucleotide sequence ID" value="NZ_BJML01000001.1"/>
</dbReference>
<reference evidence="6 7" key="1">
    <citation type="submission" date="2019-06" db="EMBL/GenBank/DDBJ databases">
        <title>Whole genome shotgun sequence of Microbacterium testaceum NBRC 12675.</title>
        <authorList>
            <person name="Hosoyama A."/>
            <person name="Uohara A."/>
            <person name="Ohji S."/>
            <person name="Ichikawa N."/>
        </authorList>
    </citation>
    <scope>NUCLEOTIDE SEQUENCE [LARGE SCALE GENOMIC DNA]</scope>
    <source>
        <strain evidence="6 7">NBRC 12675</strain>
    </source>
</reference>
<evidence type="ECO:0000256" key="3">
    <source>
        <dbReference type="ARBA" id="ARBA00022679"/>
    </source>
</evidence>
<dbReference type="Proteomes" id="UP000319525">
    <property type="component" value="Unassembled WGS sequence"/>
</dbReference>
<dbReference type="Gene3D" id="3.90.550.10">
    <property type="entry name" value="Spore Coat Polysaccharide Biosynthesis Protein SpsA, Chain A"/>
    <property type="match status" value="1"/>
</dbReference>
<dbReference type="GO" id="GO:0016757">
    <property type="term" value="F:glycosyltransferase activity"/>
    <property type="evidence" value="ECO:0007669"/>
    <property type="project" value="UniProtKB-KW"/>
</dbReference>
<evidence type="ECO:0000313" key="6">
    <source>
        <dbReference type="EMBL" id="GEB44365.1"/>
    </source>
</evidence>
<keyword evidence="3" id="KW-0808">Transferase</keyword>
<feature type="transmembrane region" description="Helical" evidence="4">
    <location>
        <begin position="6"/>
        <end position="30"/>
    </location>
</feature>
<name>A0A4Y3QGV1_MICTE</name>
<dbReference type="PANTHER" id="PTHR43630">
    <property type="entry name" value="POLY-BETA-1,6-N-ACETYL-D-GLUCOSAMINE SYNTHASE"/>
    <property type="match status" value="1"/>
</dbReference>
<evidence type="ECO:0000256" key="4">
    <source>
        <dbReference type="SAM" id="Phobius"/>
    </source>
</evidence>
<sequence length="455" mass="50659">MTPLDILYALSFVFLVMFLTYTTLIVVPFLRRPRAAEGDTAPFEWHAFLPCRDEAAVVEATMTRTRERFPQIHLWMIDDASTDGTGELIARAAGADSFIHPVLRTLPDARSGKGAALNAAFVQLDAWRSRERARAADDDDRTIVVVVDADGDLAPDALRQAAGPAAFGDPLVGALQVAVRMNNRDDPSPSPGRGRLASAWARSLIRMQDIEFRTTIAAMQILRMRTVSVGLGGNGQFTRLSALRAASLDTGEPWGDALLEDYEVGLRIMLAGYRTVYVHDTYVSQEALPSARRLLTQRTRWCQGGMQCGRYIPHIFGSRSFTNAGAFEAAYFLAIPYIQLLGLIVWPSVAIAMIVTGALAPGGFLSWAWQSAWILPLWVATGILPFALWPIVYTRREERHPLWKGLLWGLGYWLYMYQSYVCVARALGRLLTRRNGWTKTRRNADADRLLRAVEV</sequence>
<feature type="domain" description="Glycosyltransferase 2-like" evidence="5">
    <location>
        <begin position="143"/>
        <end position="369"/>
    </location>
</feature>
<dbReference type="OrthoDB" id="9806824at2"/>
<dbReference type="PANTHER" id="PTHR43630:SF1">
    <property type="entry name" value="POLY-BETA-1,6-N-ACETYL-D-GLUCOSAMINE SYNTHASE"/>
    <property type="match status" value="1"/>
</dbReference>
<dbReference type="EMBL" id="BJML01000001">
    <property type="protein sequence ID" value="GEB44365.1"/>
    <property type="molecule type" value="Genomic_DNA"/>
</dbReference>
<evidence type="ECO:0000313" key="7">
    <source>
        <dbReference type="Proteomes" id="UP000319525"/>
    </source>
</evidence>
<evidence type="ECO:0000259" key="5">
    <source>
        <dbReference type="Pfam" id="PF13632"/>
    </source>
</evidence>
<dbReference type="AlphaFoldDB" id="A0A4Y3QGV1"/>
<dbReference type="InterPro" id="IPR029044">
    <property type="entry name" value="Nucleotide-diphossugar_trans"/>
</dbReference>
<keyword evidence="2" id="KW-0328">Glycosyltransferase</keyword>
<dbReference type="SUPFAM" id="SSF53448">
    <property type="entry name" value="Nucleotide-diphospho-sugar transferases"/>
    <property type="match status" value="1"/>
</dbReference>
<keyword evidence="4" id="KW-0812">Transmembrane</keyword>
<proteinExistence type="inferred from homology"/>
<evidence type="ECO:0000256" key="2">
    <source>
        <dbReference type="ARBA" id="ARBA00022676"/>
    </source>
</evidence>